<gene>
    <name evidence="2" type="ORF">POVWA2_007770</name>
</gene>
<sequence length="1117" mass="129078">MTDRKMSKLTCHKQLRGIRKKSKIKNITKCVHKSDLKCRFKWVHKKTVINIHINLCQNARTYGSLQVGINRLCPQRLKESHLHREISSEWEKKCVRDLLRLQKELYNLLNGDNPTTGSSPPQSENISRRKFPRGNKFLPLEKSDPLFLNIKKGENVPTGELRNLWDGYTCSGGDNNSGIGGDCEDRVCVEIAKRRIQEKGKIVAQIINRMSVGQMVNLCEKVKNKDIFKTLLIGCVNYREMVAKRKNSKITINEFAALFCVCSIYYIENEKNPFDYNTIDFFKETPTLCKNLLKDVLELLHRNGSCLREKELTDVVIACLKLLRMNPLLFPQSTVNDFVKRLSFRLHQFNREATESRVVSWSDDIGNSTRDISRGSSGSSGNNGLERQAFLLGDLTRVLYEVVSFGRAVSTMRYEYGDATKELILVKEHEQLVRNVIAFAKKELSSTKLKEKFFFKSCVSLLFSLTMVYKKSDHINYVKILEYTLNNFYNSLGNHTHKIINMNFHELGNFLTQHNMSAIIEKENPFVEVTDVRNCLLQSINSCINFSRSLGINFSFVFTLSNDFMDDNMLCLEEFIKLFYSLNFFQKRIYFTGEQRKESNNVRKIVLSLLPRVDNIIERQVLKFLNGGNSFQGKNSHECIDERGKHDRVDCEKTHKSTAGGIEQSLLKNLSHLLNIFYEYRMVDLKTLYTTAFIIAKCKNVDLVVLSNILNAFSKMNFCYDTYFVSFYLANYVVRVKLSETVMRENFFIRRGGAAAEEATTTATAAATATAATTAATTATAATCCDDHLKGACRQRVGSEENGYQSGEEQKGRDILARENVVNEGSKATKRRKMLPFYIWRAFLRNMERNVLFDEKKFNSLQPVNVTKIVNGLVYYRNVSKKVIEAVMRIVSRGNKYGEDTTKVEKRNKEKLELNLVCLSSLLNCISLTEDIQCYDLKVKLVKFIKSSIIKRGDLRDSRLLCGIYISYARMNIYDRVLFYEIYRRLDVEKLNAMNLLSVISYMNKKKTLSYNLYSMLLISLHTLYYFLLKEEIEDLGNVLHRMNVKYLHIMSYLLRQTYDDIASTEATKSQIQKNVLYTLRQVVSSHHVHIVYEYRLRHTPYLVDMLLLRGRGNEIV</sequence>
<evidence type="ECO:0000313" key="3">
    <source>
        <dbReference type="Proteomes" id="UP000078550"/>
    </source>
</evidence>
<proteinExistence type="predicted"/>
<reference evidence="3" key="1">
    <citation type="submission" date="2016-05" db="EMBL/GenBank/DDBJ databases">
        <authorList>
            <person name="Naeem Raeece"/>
        </authorList>
    </citation>
    <scope>NUCLEOTIDE SEQUENCE [LARGE SCALE GENOMIC DNA]</scope>
</reference>
<evidence type="ECO:0000256" key="1">
    <source>
        <dbReference type="SAM" id="MobiDB-lite"/>
    </source>
</evidence>
<dbReference type="AlphaFoldDB" id="A0A1A8YKL8"/>
<accession>A0A1A8YKL8</accession>
<name>A0A1A8YKL8_PLAOA</name>
<feature type="region of interest" description="Disordered" evidence="1">
    <location>
        <begin position="110"/>
        <end position="130"/>
    </location>
</feature>
<evidence type="ECO:0000313" key="2">
    <source>
        <dbReference type="EMBL" id="SBT32097.1"/>
    </source>
</evidence>
<protein>
    <submittedName>
        <fullName evidence="2">Uncharacterized protein</fullName>
    </submittedName>
</protein>
<dbReference type="EMBL" id="FLRE01000029">
    <property type="protein sequence ID" value="SBT32097.1"/>
    <property type="molecule type" value="Genomic_DNA"/>
</dbReference>
<dbReference type="Proteomes" id="UP000078550">
    <property type="component" value="Unassembled WGS sequence"/>
</dbReference>
<feature type="compositionally biased region" description="Polar residues" evidence="1">
    <location>
        <begin position="110"/>
        <end position="125"/>
    </location>
</feature>
<organism evidence="2 3">
    <name type="scientific">Plasmodium ovale wallikeri</name>
    <dbReference type="NCBI Taxonomy" id="864142"/>
    <lineage>
        <taxon>Eukaryota</taxon>
        <taxon>Sar</taxon>
        <taxon>Alveolata</taxon>
        <taxon>Apicomplexa</taxon>
        <taxon>Aconoidasida</taxon>
        <taxon>Haemosporida</taxon>
        <taxon>Plasmodiidae</taxon>
        <taxon>Plasmodium</taxon>
        <taxon>Plasmodium (Plasmodium)</taxon>
    </lineage>
</organism>